<evidence type="ECO:0000313" key="2">
    <source>
        <dbReference type="Proteomes" id="UP000023464"/>
    </source>
</evidence>
<keyword evidence="2" id="KW-1185">Reference proteome</keyword>
<proteinExistence type="predicted"/>
<evidence type="ECO:0000313" key="1">
    <source>
        <dbReference type="EMBL" id="EYU15944.1"/>
    </source>
</evidence>
<reference evidence="1 2" key="1">
    <citation type="submission" date="2014-03" db="EMBL/GenBank/DDBJ databases">
        <title>Draft Genome of Photorhabdus luminescens BA1, an Egyptian Isolate.</title>
        <authorList>
            <person name="Ghazal S."/>
            <person name="Hurst S.G.IV."/>
            <person name="Morris K."/>
            <person name="Thomas K."/>
            <person name="Tisa L.S."/>
        </authorList>
    </citation>
    <scope>NUCLEOTIDE SEQUENCE [LARGE SCALE GENOMIC DNA]</scope>
    <source>
        <strain evidence="1 2">BA1</strain>
    </source>
</reference>
<dbReference type="RefSeq" id="WP_036777432.1">
    <property type="nucleotide sequence ID" value="NZ_CAWLTM010000099.1"/>
</dbReference>
<dbReference type="AlphaFoldDB" id="A0A022PKD0"/>
<dbReference type="Proteomes" id="UP000023464">
    <property type="component" value="Unassembled WGS sequence"/>
</dbReference>
<accession>A0A022PKD0</accession>
<comment type="caution">
    <text evidence="1">The sequence shown here is derived from an EMBL/GenBank/DDBJ whole genome shotgun (WGS) entry which is preliminary data.</text>
</comment>
<dbReference type="PATRIC" id="fig|1393736.3.peg.1449"/>
<sequence length="211" mass="24146">MWPLTDKLLSICSHDISSVRSEKYIASNYGKSLVDELSCLLTKKNGFYGFESALRVFPYETIGEEIGLIEWNNNRLWINSYEDMAKDALFFAEDIFGNQFCLKDDCIHTFDPETGLFDKLAESINEWSGIILEDYEVLTGYSLAHNWQNIYGHIQSGYRLVPKIPFVLGGEYELENLYLARTGESMRARADLALQIRNIPDGASIKMDIKD</sequence>
<name>A0A022PKD0_9GAMM</name>
<gene>
    <name evidence="1" type="ORF">BA1DRAFT_01430</name>
</gene>
<organism evidence="1 2">
    <name type="scientific">Photorhabdus aegyptia</name>
    <dbReference type="NCBI Taxonomy" id="2805098"/>
    <lineage>
        <taxon>Bacteria</taxon>
        <taxon>Pseudomonadati</taxon>
        <taxon>Pseudomonadota</taxon>
        <taxon>Gammaproteobacteria</taxon>
        <taxon>Enterobacterales</taxon>
        <taxon>Morganellaceae</taxon>
        <taxon>Photorhabdus</taxon>
    </lineage>
</organism>
<protein>
    <recommendedName>
        <fullName evidence="3">SMI1/KNR4 family protein</fullName>
    </recommendedName>
</protein>
<evidence type="ECO:0008006" key="3">
    <source>
        <dbReference type="Google" id="ProtNLM"/>
    </source>
</evidence>
<dbReference type="EMBL" id="JFGV01000016">
    <property type="protein sequence ID" value="EYU15944.1"/>
    <property type="molecule type" value="Genomic_DNA"/>
</dbReference>